<proteinExistence type="inferred from homology"/>
<gene>
    <name evidence="4" type="ORF">DAPK24_044430</name>
</gene>
<comment type="caution">
    <text evidence="4">The sequence shown here is derived from an EMBL/GenBank/DDBJ whole genome shotgun (WGS) entry which is preliminary data.</text>
</comment>
<evidence type="ECO:0000256" key="2">
    <source>
        <dbReference type="ARBA" id="ARBA00022840"/>
    </source>
</evidence>
<dbReference type="NCBIfam" id="NF001413">
    <property type="entry name" value="PRK00290.1"/>
    <property type="match status" value="1"/>
</dbReference>
<comment type="similarity">
    <text evidence="3">Belongs to the heat shock protein 70 family.</text>
</comment>
<dbReference type="PROSITE" id="PS00329">
    <property type="entry name" value="HSP70_2"/>
    <property type="match status" value="1"/>
</dbReference>
<dbReference type="GO" id="GO:0005524">
    <property type="term" value="F:ATP binding"/>
    <property type="evidence" value="ECO:0007669"/>
    <property type="project" value="UniProtKB-KW"/>
</dbReference>
<evidence type="ECO:0000313" key="4">
    <source>
        <dbReference type="EMBL" id="GMM47845.1"/>
    </source>
</evidence>
<dbReference type="Gene3D" id="3.30.30.30">
    <property type="match status" value="1"/>
</dbReference>
<dbReference type="PRINTS" id="PR00301">
    <property type="entry name" value="HEATSHOCK70"/>
</dbReference>
<evidence type="ECO:0000256" key="1">
    <source>
        <dbReference type="ARBA" id="ARBA00022741"/>
    </source>
</evidence>
<dbReference type="Pfam" id="PF00012">
    <property type="entry name" value="HSP70"/>
    <property type="match status" value="1"/>
</dbReference>
<name>A0AAV5R8H1_PICKL</name>
<dbReference type="SUPFAM" id="SSF100920">
    <property type="entry name" value="Heat shock protein 70kD (HSP70), peptide-binding domain"/>
    <property type="match status" value="1"/>
</dbReference>
<dbReference type="Gene3D" id="3.30.420.40">
    <property type="match status" value="2"/>
</dbReference>
<dbReference type="FunFam" id="3.30.420.40:FF:000004">
    <property type="entry name" value="Molecular chaperone DnaK"/>
    <property type="match status" value="1"/>
</dbReference>
<dbReference type="Gene3D" id="2.60.34.10">
    <property type="entry name" value="Substrate Binding Domain Of DNAk, Chain A, domain 1"/>
    <property type="match status" value="1"/>
</dbReference>
<protein>
    <submittedName>
        <fullName evidence="4">Hsp70 family ATPase</fullName>
    </submittedName>
</protein>
<keyword evidence="5" id="KW-1185">Reference proteome</keyword>
<keyword evidence="1 3" id="KW-0547">Nucleotide-binding</keyword>
<dbReference type="Gene3D" id="3.90.640.10">
    <property type="entry name" value="Actin, Chain A, domain 4"/>
    <property type="match status" value="1"/>
</dbReference>
<organism evidence="4 5">
    <name type="scientific">Pichia kluyveri</name>
    <name type="common">Yeast</name>
    <dbReference type="NCBI Taxonomy" id="36015"/>
    <lineage>
        <taxon>Eukaryota</taxon>
        <taxon>Fungi</taxon>
        <taxon>Dikarya</taxon>
        <taxon>Ascomycota</taxon>
        <taxon>Saccharomycotina</taxon>
        <taxon>Pichiomycetes</taxon>
        <taxon>Pichiales</taxon>
        <taxon>Pichiaceae</taxon>
        <taxon>Pichia</taxon>
    </lineage>
</organism>
<accession>A0AAV5R8H1</accession>
<dbReference type="Proteomes" id="UP001378960">
    <property type="component" value="Unassembled WGS sequence"/>
</dbReference>
<dbReference type="CDD" id="cd10234">
    <property type="entry name" value="ASKHA_NBD_HSP70_DnaK-like"/>
    <property type="match status" value="1"/>
</dbReference>
<dbReference type="FunFam" id="3.90.640.10:FF:000003">
    <property type="entry name" value="Molecular chaperone DnaK"/>
    <property type="match status" value="1"/>
</dbReference>
<dbReference type="InterPro" id="IPR043129">
    <property type="entry name" value="ATPase_NBD"/>
</dbReference>
<dbReference type="GO" id="GO:0140662">
    <property type="term" value="F:ATP-dependent protein folding chaperone"/>
    <property type="evidence" value="ECO:0007669"/>
    <property type="project" value="InterPro"/>
</dbReference>
<dbReference type="PROSITE" id="PS00297">
    <property type="entry name" value="HSP70_1"/>
    <property type="match status" value="1"/>
</dbReference>
<dbReference type="PROSITE" id="PS01036">
    <property type="entry name" value="HSP70_3"/>
    <property type="match status" value="1"/>
</dbReference>
<dbReference type="InterPro" id="IPR029047">
    <property type="entry name" value="HSP70_peptide-bd_sf"/>
</dbReference>
<keyword evidence="2 3" id="KW-0067">ATP-binding</keyword>
<sequence length="650" mass="71422">MLSRTKIKAIVLGQNKLFSKNLIARHNSTSGPAKVIGIDLGTTNSAVAIVDQLTKDVKILENSEGARTTPSIIAFSRNGDVLVGEPAKRQWIVNPKNTFYATKRLIGRKYDDAEVQKDVKLMPYSIVPSDNGDAWLSTTIGESLKYSPEQIAGLILKEMKHISEKALNLKEGEIKNAVVTVPAYFNDSQRQATKTAGEIVGINVIRVVNEPTAASLAYGLGKKNDGIVAVYDLGGGTFDISILDIEDGVFEVRSTNGDTHLGGEDFDNLLVKWILEKFHKETQIDLNDDINAIQRIKEAAEKAKIELSHVSTTKIEIPFITKTESISYELTEDELDAMSMPLIEKTILPLKKALSDAELEVEDIDDVILVGGMTRMPKIRKIVGKYFNKKPNTEINPDEAVALGAAIQGAVLSGSVKDVLLLDVTPLTLGIETYGGLYSPLIPRNSTVPCKIKQMYSTAIDGQHAIDINVYQGERPLVKDNKLIGKFKLTDIPPLPKGVPQIEVLFDIDADGIIKVSAKDKDTGKNSSITVFGKTGMSKEEVEELVNKSKIVSKEDQQRMSYLKHVNNLELICFDSEQALKDWGKFMDATDAANFTKHIEVVKQMVKDGRSGDLNNVEIINAAQEELKAETLEVITKAAENSRKQKKSSD</sequence>
<dbReference type="InterPro" id="IPR018181">
    <property type="entry name" value="Heat_shock_70_CS"/>
</dbReference>
<evidence type="ECO:0000256" key="3">
    <source>
        <dbReference type="RuleBase" id="RU003322"/>
    </source>
</evidence>
<dbReference type="EMBL" id="BTGB01000009">
    <property type="protein sequence ID" value="GMM47845.1"/>
    <property type="molecule type" value="Genomic_DNA"/>
</dbReference>
<dbReference type="InterPro" id="IPR013126">
    <property type="entry name" value="Hsp_70_fam"/>
</dbReference>
<dbReference type="AlphaFoldDB" id="A0AAV5R8H1"/>
<dbReference type="PANTHER" id="PTHR19375">
    <property type="entry name" value="HEAT SHOCK PROTEIN 70KDA"/>
    <property type="match status" value="1"/>
</dbReference>
<dbReference type="FunFam" id="3.30.30.30:FF:000003">
    <property type="entry name" value="Heat shock protein 9"/>
    <property type="match status" value="1"/>
</dbReference>
<reference evidence="4 5" key="1">
    <citation type="journal article" date="2023" name="Elife">
        <title>Identification of key yeast species and microbe-microbe interactions impacting larval growth of Drosophila in the wild.</title>
        <authorList>
            <person name="Mure A."/>
            <person name="Sugiura Y."/>
            <person name="Maeda R."/>
            <person name="Honda K."/>
            <person name="Sakurai N."/>
            <person name="Takahashi Y."/>
            <person name="Watada M."/>
            <person name="Katoh T."/>
            <person name="Gotoh A."/>
            <person name="Gotoh Y."/>
            <person name="Taniguchi I."/>
            <person name="Nakamura K."/>
            <person name="Hayashi T."/>
            <person name="Katayama T."/>
            <person name="Uemura T."/>
            <person name="Hattori Y."/>
        </authorList>
    </citation>
    <scope>NUCLEOTIDE SEQUENCE [LARGE SCALE GENOMIC DNA]</scope>
    <source>
        <strain evidence="4 5">PK-24</strain>
    </source>
</reference>
<dbReference type="SUPFAM" id="SSF53067">
    <property type="entry name" value="Actin-like ATPase domain"/>
    <property type="match status" value="2"/>
</dbReference>
<dbReference type="FunFam" id="2.60.34.10:FF:000014">
    <property type="entry name" value="Chaperone protein DnaK HSP70"/>
    <property type="match status" value="1"/>
</dbReference>
<evidence type="ECO:0000313" key="5">
    <source>
        <dbReference type="Proteomes" id="UP001378960"/>
    </source>
</evidence>